<sequence length="292" mass="32120">MRNLKEEWRSEWRSGGGRGRGGDGSVTNECLRGLGERLTRSQRSQCVHITTLLLLLLLFIIILLLVLLLPPSRKGRRVSDKHVVEPRKDADMLELPESKQNRQCEAVGELINRRFAPMHVKSSLKPGAVRGAETSSSLLWMFSVVTDSHSDSAFEARLHGLMCTLVRDGGKNIVAADESSHELCPNSRDGSLALSLVGPFGRGHSQRRTLCLQGNYQEKVDKIPFGPLLICSSDSEEVQASEGHGDRECHGHRAPGKCFAEVSAADKVFMTRGQFSADIQELHATGPLMKVS</sequence>
<organism evidence="3 4">
    <name type="scientific">Pleuronectes platessa</name>
    <name type="common">European plaice</name>
    <dbReference type="NCBI Taxonomy" id="8262"/>
    <lineage>
        <taxon>Eukaryota</taxon>
        <taxon>Metazoa</taxon>
        <taxon>Chordata</taxon>
        <taxon>Craniata</taxon>
        <taxon>Vertebrata</taxon>
        <taxon>Euteleostomi</taxon>
        <taxon>Actinopterygii</taxon>
        <taxon>Neopterygii</taxon>
        <taxon>Teleostei</taxon>
        <taxon>Neoteleostei</taxon>
        <taxon>Acanthomorphata</taxon>
        <taxon>Carangaria</taxon>
        <taxon>Pleuronectiformes</taxon>
        <taxon>Pleuronectoidei</taxon>
        <taxon>Pleuronectidae</taxon>
        <taxon>Pleuronectes</taxon>
    </lineage>
</organism>
<keyword evidence="4" id="KW-1185">Reference proteome</keyword>
<dbReference type="Proteomes" id="UP001153269">
    <property type="component" value="Unassembled WGS sequence"/>
</dbReference>
<keyword evidence="2" id="KW-0472">Membrane</keyword>
<evidence type="ECO:0000313" key="4">
    <source>
        <dbReference type="Proteomes" id="UP001153269"/>
    </source>
</evidence>
<keyword evidence="2" id="KW-0812">Transmembrane</keyword>
<evidence type="ECO:0000256" key="2">
    <source>
        <dbReference type="SAM" id="Phobius"/>
    </source>
</evidence>
<protein>
    <submittedName>
        <fullName evidence="3">Uncharacterized protein</fullName>
    </submittedName>
</protein>
<reference evidence="3" key="1">
    <citation type="submission" date="2020-03" db="EMBL/GenBank/DDBJ databases">
        <authorList>
            <person name="Weist P."/>
        </authorList>
    </citation>
    <scope>NUCLEOTIDE SEQUENCE</scope>
</reference>
<comment type="caution">
    <text evidence="3">The sequence shown here is derived from an EMBL/GenBank/DDBJ whole genome shotgun (WGS) entry which is preliminary data.</text>
</comment>
<name>A0A9N7VEL2_PLEPL</name>
<dbReference type="EMBL" id="CADEAL010003936">
    <property type="protein sequence ID" value="CAB1447092.1"/>
    <property type="molecule type" value="Genomic_DNA"/>
</dbReference>
<feature type="compositionally biased region" description="Basic and acidic residues" evidence="1">
    <location>
        <begin position="1"/>
        <end position="12"/>
    </location>
</feature>
<feature type="compositionally biased region" description="Gly residues" evidence="1">
    <location>
        <begin position="14"/>
        <end position="24"/>
    </location>
</feature>
<dbReference type="AlphaFoldDB" id="A0A9N7VEL2"/>
<keyword evidence="2" id="KW-1133">Transmembrane helix</keyword>
<gene>
    <name evidence="3" type="ORF">PLEPLA_LOCUS34789</name>
</gene>
<evidence type="ECO:0000256" key="1">
    <source>
        <dbReference type="SAM" id="MobiDB-lite"/>
    </source>
</evidence>
<proteinExistence type="predicted"/>
<feature type="transmembrane region" description="Helical" evidence="2">
    <location>
        <begin position="46"/>
        <end position="69"/>
    </location>
</feature>
<feature type="region of interest" description="Disordered" evidence="1">
    <location>
        <begin position="1"/>
        <end position="26"/>
    </location>
</feature>
<accession>A0A9N7VEL2</accession>
<evidence type="ECO:0000313" key="3">
    <source>
        <dbReference type="EMBL" id="CAB1447092.1"/>
    </source>
</evidence>